<dbReference type="Pfam" id="PF00656">
    <property type="entry name" value="Peptidase_C14"/>
    <property type="match status" value="1"/>
</dbReference>
<dbReference type="OrthoDB" id="321999at2"/>
<evidence type="ECO:0000313" key="4">
    <source>
        <dbReference type="EMBL" id="KGM49604.1"/>
    </source>
</evidence>
<dbReference type="AlphaFoldDB" id="A0A0A0EGR9"/>
<dbReference type="PANTHER" id="PTHR22576">
    <property type="entry name" value="MUCOSA ASSOCIATED LYMPHOID TISSUE LYMPHOMA TRANSLOCATION PROTEIN 1/PARACASPASE"/>
    <property type="match status" value="1"/>
</dbReference>
<keyword evidence="1" id="KW-0732">Signal</keyword>
<dbReference type="Gene3D" id="3.40.50.1460">
    <property type="match status" value="1"/>
</dbReference>
<dbReference type="InterPro" id="IPR011600">
    <property type="entry name" value="Pept_C14_caspase"/>
</dbReference>
<protein>
    <recommendedName>
        <fullName evidence="6">Caspase family p20 domain-containing protein</fullName>
    </recommendedName>
</protein>
<dbReference type="Proteomes" id="UP000030004">
    <property type="component" value="Unassembled WGS sequence"/>
</dbReference>
<dbReference type="RefSeq" id="WP_043746738.1">
    <property type="nucleotide sequence ID" value="NZ_AQQX01000002.1"/>
</dbReference>
<comment type="caution">
    <text evidence="4">The sequence shown here is derived from an EMBL/GenBank/DDBJ whole genome shotgun (WGS) entry which is preliminary data.</text>
</comment>
<dbReference type="EMBL" id="AQQX01000002">
    <property type="protein sequence ID" value="KGM49604.1"/>
    <property type="molecule type" value="Genomic_DNA"/>
</dbReference>
<dbReference type="STRING" id="1461694.ATO9_06185"/>
<dbReference type="Gene3D" id="1.25.40.10">
    <property type="entry name" value="Tetratricopeptide repeat domain"/>
    <property type="match status" value="1"/>
</dbReference>
<sequence length="770" mass="83572">MTRLRKMFRALPFALSLSLALALPAVLPGAASAQVLFKNFSEVQVTGAVSAAASANSHALIMYNSEYDHPGISDLPVTANDAKAVKRLFEGMGYPSANITLVENAGQSAMKRAVFDFTAKLDKDSTVVIYYSGHGISFQGDSHNYIVPVDLDPAVPGGARQLRERIFKDRSVSFNEDVLGTIKLAGPKGVVVFYDACRNSPIASDDSTKAVGDVASFVPAKIQGTAMFYSARPGQTSLASLDSEADANLSVYTRVLVSKLAENPTMRLSDLHAVVQSDVSKLAREKASGHRQHPVFEDELDYSRSDHNEFCLATVAVNGVARCTGRDEILVGGTETGGAVVQNAAASESGTNLGTAGVVAGGKADTERLYWESVMNSQDAREVQSYLDLYPNGAFAPIARLRIERLQKAAQASSETAAEAAFWNSVKDMDDAEMIRLYITQYPDGKFRALAEARIAQLENVAVDAERARAQQTYEDAQRSDQQAPYENYLNLYPNGEHASAVRNHLARMQSLYQPSWCRGSASLNLAERTICDHYELGRLDDRLNVAFRQAGNNVTAGEQRDWRVFKRDACGSNTFCHSRVMQERISELETIAQRAASRPSSSLRSSYASCPPTNGAWKVQGVSTGDWLNVRSAPQSSASILGAMSFNATGVSVANCQSNGWCRVQYGCTSGWAFGNYLGRGGSNPDGALAGIYRVVDHPRDSLLNVRSGPGTTFPIVGELAPDATNIRVRDCQKVKGWKMRWCTVEHSTGTIGWAYGQYLANQWGEKPF</sequence>
<dbReference type="InterPro" id="IPR052039">
    <property type="entry name" value="Caspase-related_regulators"/>
</dbReference>
<dbReference type="InterPro" id="IPR029030">
    <property type="entry name" value="Caspase-like_dom_sf"/>
</dbReference>
<feature type="chain" id="PRO_5001968959" description="Caspase family p20 domain-containing protein" evidence="1">
    <location>
        <begin position="34"/>
        <end position="770"/>
    </location>
</feature>
<dbReference type="InterPro" id="IPR011990">
    <property type="entry name" value="TPR-like_helical_dom_sf"/>
</dbReference>
<name>A0A0A0EGR9_9RHOB</name>
<feature type="signal peptide" evidence="1">
    <location>
        <begin position="1"/>
        <end position="33"/>
    </location>
</feature>
<evidence type="ECO:0000259" key="2">
    <source>
        <dbReference type="Pfam" id="PF00656"/>
    </source>
</evidence>
<evidence type="ECO:0000313" key="5">
    <source>
        <dbReference type="Proteomes" id="UP000030004"/>
    </source>
</evidence>
<feature type="domain" description="Peptidase C14 caspase" evidence="2">
    <location>
        <begin position="58"/>
        <end position="298"/>
    </location>
</feature>
<proteinExistence type="predicted"/>
<dbReference type="Gene3D" id="2.30.30.40">
    <property type="entry name" value="SH3 Domains"/>
    <property type="match status" value="2"/>
</dbReference>
<accession>A0A0A0EGR9</accession>
<organism evidence="4 5">
    <name type="scientific">Pseudooceanicola atlanticus</name>
    <dbReference type="NCBI Taxonomy" id="1461694"/>
    <lineage>
        <taxon>Bacteria</taxon>
        <taxon>Pseudomonadati</taxon>
        <taxon>Pseudomonadota</taxon>
        <taxon>Alphaproteobacteria</taxon>
        <taxon>Rhodobacterales</taxon>
        <taxon>Paracoccaceae</taxon>
        <taxon>Pseudooceanicola</taxon>
    </lineage>
</organism>
<dbReference type="Pfam" id="PF08239">
    <property type="entry name" value="SH3_3"/>
    <property type="match status" value="2"/>
</dbReference>
<dbReference type="InterPro" id="IPR003646">
    <property type="entry name" value="SH3-like_bac-type"/>
</dbReference>
<dbReference type="eggNOG" id="COG4249">
    <property type="taxonomic scope" value="Bacteria"/>
</dbReference>
<dbReference type="GO" id="GO:0006508">
    <property type="term" value="P:proteolysis"/>
    <property type="evidence" value="ECO:0007669"/>
    <property type="project" value="InterPro"/>
</dbReference>
<dbReference type="GO" id="GO:0004197">
    <property type="term" value="F:cysteine-type endopeptidase activity"/>
    <property type="evidence" value="ECO:0007669"/>
    <property type="project" value="InterPro"/>
</dbReference>
<feature type="domain" description="SH3b" evidence="3">
    <location>
        <begin position="629"/>
        <end position="679"/>
    </location>
</feature>
<dbReference type="SUPFAM" id="SSF52129">
    <property type="entry name" value="Caspase-like"/>
    <property type="match status" value="1"/>
</dbReference>
<feature type="domain" description="SH3b" evidence="3">
    <location>
        <begin position="705"/>
        <end position="761"/>
    </location>
</feature>
<dbReference type="PANTHER" id="PTHR22576:SF37">
    <property type="entry name" value="MUCOSA-ASSOCIATED LYMPHOID TISSUE LYMPHOMA TRANSLOCATION PROTEIN 1"/>
    <property type="match status" value="1"/>
</dbReference>
<evidence type="ECO:0000256" key="1">
    <source>
        <dbReference type="SAM" id="SignalP"/>
    </source>
</evidence>
<evidence type="ECO:0008006" key="6">
    <source>
        <dbReference type="Google" id="ProtNLM"/>
    </source>
</evidence>
<gene>
    <name evidence="4" type="ORF">ATO9_06185</name>
</gene>
<dbReference type="eggNOG" id="COG2114">
    <property type="taxonomic scope" value="Bacteria"/>
</dbReference>
<reference evidence="4 5" key="1">
    <citation type="journal article" date="2015" name="Antonie Van Leeuwenhoek">
        <title>Pseudooceanicola atlanticus gen. nov. sp. nov., isolated from surface seawater of the Atlantic Ocean and reclassification of Oceanicola batsensis, Oceanicola marinus, Oceanicola nitratireducens, Oceanicola nanhaiensis, Oceanicola antarcticus and Oceanicola flagellatus, as Pseudooceanicola batsensis comb. nov., Pseudooceanicola marinus comb. nov., Pseudooceanicola nitratireducens comb. nov., Pseudooceanicola nanhaiensis comb. nov., Pseudooceanicola antarcticus comb. nov., and Pseudooceanicola flagellatus comb. nov.</title>
        <authorList>
            <person name="Lai Q."/>
            <person name="Li G."/>
            <person name="Liu X."/>
            <person name="Du Y."/>
            <person name="Sun F."/>
            <person name="Shao Z."/>
        </authorList>
    </citation>
    <scope>NUCLEOTIDE SEQUENCE [LARGE SCALE GENOMIC DNA]</scope>
    <source>
        <strain evidence="4 5">22II-s11g</strain>
    </source>
</reference>
<keyword evidence="5" id="KW-1185">Reference proteome</keyword>
<evidence type="ECO:0000259" key="3">
    <source>
        <dbReference type="Pfam" id="PF08239"/>
    </source>
</evidence>